<keyword evidence="3" id="KW-1185">Reference proteome</keyword>
<dbReference type="Proteomes" id="UP001178461">
    <property type="component" value="Chromosome 5"/>
</dbReference>
<feature type="chain" id="PRO_5041425829" evidence="1">
    <location>
        <begin position="38"/>
        <end position="170"/>
    </location>
</feature>
<proteinExistence type="predicted"/>
<gene>
    <name evidence="2" type="ORF">PODLI_1B027510</name>
</gene>
<reference evidence="2" key="1">
    <citation type="submission" date="2022-12" db="EMBL/GenBank/DDBJ databases">
        <authorList>
            <person name="Alioto T."/>
            <person name="Alioto T."/>
            <person name="Gomez Garrido J."/>
        </authorList>
    </citation>
    <scope>NUCLEOTIDE SEQUENCE</scope>
</reference>
<sequence>MVFHGAALIDLFVAWPATQPPVTHWAVLLHWPWSAACQLLSRSNGRWSVVQETCLSLAPQTEKGIVLVAADSDQPRVGLMKSPPGTVHLQDRPQWAKPGAWTPAGRIGNPCLSKAVGRPWFGCVADSAQKRLVGSLPDAALEANLQAISGLAFRSQPVELRAVQLLNYES</sequence>
<evidence type="ECO:0000313" key="2">
    <source>
        <dbReference type="EMBL" id="CAI5776147.1"/>
    </source>
</evidence>
<dbReference type="EMBL" id="OX395130">
    <property type="protein sequence ID" value="CAI5776147.1"/>
    <property type="molecule type" value="Genomic_DNA"/>
</dbReference>
<dbReference type="AlphaFoldDB" id="A0AA35KD61"/>
<keyword evidence="1" id="KW-0732">Signal</keyword>
<evidence type="ECO:0000256" key="1">
    <source>
        <dbReference type="SAM" id="SignalP"/>
    </source>
</evidence>
<name>A0AA35KD61_9SAUR</name>
<protein>
    <submittedName>
        <fullName evidence="2">Uncharacterized protein</fullName>
    </submittedName>
</protein>
<organism evidence="2 3">
    <name type="scientific">Podarcis lilfordi</name>
    <name type="common">Lilford's wall lizard</name>
    <dbReference type="NCBI Taxonomy" id="74358"/>
    <lineage>
        <taxon>Eukaryota</taxon>
        <taxon>Metazoa</taxon>
        <taxon>Chordata</taxon>
        <taxon>Craniata</taxon>
        <taxon>Vertebrata</taxon>
        <taxon>Euteleostomi</taxon>
        <taxon>Lepidosauria</taxon>
        <taxon>Squamata</taxon>
        <taxon>Bifurcata</taxon>
        <taxon>Unidentata</taxon>
        <taxon>Episquamata</taxon>
        <taxon>Laterata</taxon>
        <taxon>Lacertibaenia</taxon>
        <taxon>Lacertidae</taxon>
        <taxon>Podarcis</taxon>
    </lineage>
</organism>
<accession>A0AA35KD61</accession>
<evidence type="ECO:0000313" key="3">
    <source>
        <dbReference type="Proteomes" id="UP001178461"/>
    </source>
</evidence>
<feature type="signal peptide" evidence="1">
    <location>
        <begin position="1"/>
        <end position="37"/>
    </location>
</feature>